<evidence type="ECO:0000313" key="3">
    <source>
        <dbReference type="Proteomes" id="UP001153069"/>
    </source>
</evidence>
<dbReference type="AlphaFoldDB" id="A0A9N8HKW6"/>
<sequence length="334" mass="37357">MSKRPAESDPPLSEKSYKKRPSVTMDMTSYSVLEVVMKQPGLLHWTDLLKIGATCKEMSSLTKPLLDSSLAPLLEYLEGMCRSNVHFDCAKFYAPRSMRKCQCDASNCHHDSELPQNQTLDSLDPRNKNDYESWIACKKCCAMTEFLAAVIATMQAHFDFSDPSNPKQWRSEGLLDGPQSSIFSMKHNRASLVINLAVLSIFNHAIKCGDTCTGSHYFNNDLLGNDPIDGSGSCGSLTPRETLDEMLPLRNQDFVRFIRDDLYPTPDEMALLGPIVPKVVLATPLFCWVSPNPDGAIMLQSLPSKLEPINDTEIRDRFGLEDDLERANKRLADS</sequence>
<dbReference type="EMBL" id="CAICTM010000781">
    <property type="protein sequence ID" value="CAB9516432.1"/>
    <property type="molecule type" value="Genomic_DNA"/>
</dbReference>
<accession>A0A9N8HKW6</accession>
<name>A0A9N8HKW6_9STRA</name>
<organism evidence="2 3">
    <name type="scientific">Seminavis robusta</name>
    <dbReference type="NCBI Taxonomy" id="568900"/>
    <lineage>
        <taxon>Eukaryota</taxon>
        <taxon>Sar</taxon>
        <taxon>Stramenopiles</taxon>
        <taxon>Ochrophyta</taxon>
        <taxon>Bacillariophyta</taxon>
        <taxon>Bacillariophyceae</taxon>
        <taxon>Bacillariophycidae</taxon>
        <taxon>Naviculales</taxon>
        <taxon>Naviculaceae</taxon>
        <taxon>Seminavis</taxon>
    </lineage>
</organism>
<evidence type="ECO:0000313" key="2">
    <source>
        <dbReference type="EMBL" id="CAB9516432.1"/>
    </source>
</evidence>
<proteinExistence type="predicted"/>
<dbReference type="Proteomes" id="UP001153069">
    <property type="component" value="Unassembled WGS sequence"/>
</dbReference>
<protein>
    <submittedName>
        <fullName evidence="2">Uncharacterized protein</fullName>
    </submittedName>
</protein>
<keyword evidence="3" id="KW-1185">Reference proteome</keyword>
<comment type="caution">
    <text evidence="2">The sequence shown here is derived from an EMBL/GenBank/DDBJ whole genome shotgun (WGS) entry which is preliminary data.</text>
</comment>
<evidence type="ECO:0000256" key="1">
    <source>
        <dbReference type="SAM" id="MobiDB-lite"/>
    </source>
</evidence>
<reference evidence="2" key="1">
    <citation type="submission" date="2020-06" db="EMBL/GenBank/DDBJ databases">
        <authorList>
            <consortium name="Plant Systems Biology data submission"/>
        </authorList>
    </citation>
    <scope>NUCLEOTIDE SEQUENCE</scope>
    <source>
        <strain evidence="2">D6</strain>
    </source>
</reference>
<feature type="region of interest" description="Disordered" evidence="1">
    <location>
        <begin position="1"/>
        <end position="20"/>
    </location>
</feature>
<gene>
    <name evidence="2" type="ORF">SEMRO_782_G201750.1</name>
</gene>